<accession>A0A3M7PDL2</accession>
<proteinExistence type="predicted"/>
<keyword evidence="3" id="KW-1185">Reference proteome</keyword>
<dbReference type="AlphaFoldDB" id="A0A3M7PDL2"/>
<feature type="transmembrane region" description="Helical" evidence="1">
    <location>
        <begin position="20"/>
        <end position="42"/>
    </location>
</feature>
<protein>
    <submittedName>
        <fullName evidence="2">Uncharacterized protein</fullName>
    </submittedName>
</protein>
<dbReference type="EMBL" id="REGN01011574">
    <property type="protein sequence ID" value="RMZ97175.1"/>
    <property type="molecule type" value="Genomic_DNA"/>
</dbReference>
<keyword evidence="1" id="KW-1133">Transmembrane helix</keyword>
<comment type="caution">
    <text evidence="2">The sequence shown here is derived from an EMBL/GenBank/DDBJ whole genome shotgun (WGS) entry which is preliminary data.</text>
</comment>
<reference evidence="2 3" key="1">
    <citation type="journal article" date="2018" name="Sci. Rep.">
        <title>Genomic signatures of local adaptation to the degree of environmental predictability in rotifers.</title>
        <authorList>
            <person name="Franch-Gras L."/>
            <person name="Hahn C."/>
            <person name="Garcia-Roger E.M."/>
            <person name="Carmona M.J."/>
            <person name="Serra M."/>
            <person name="Gomez A."/>
        </authorList>
    </citation>
    <scope>NUCLEOTIDE SEQUENCE [LARGE SCALE GENOMIC DNA]</scope>
    <source>
        <strain evidence="2">HYR1</strain>
    </source>
</reference>
<gene>
    <name evidence="2" type="ORF">BpHYR1_034462</name>
</gene>
<dbReference type="Proteomes" id="UP000276133">
    <property type="component" value="Unassembled WGS sequence"/>
</dbReference>
<evidence type="ECO:0000313" key="3">
    <source>
        <dbReference type="Proteomes" id="UP000276133"/>
    </source>
</evidence>
<keyword evidence="1" id="KW-0472">Membrane</keyword>
<organism evidence="2 3">
    <name type="scientific">Brachionus plicatilis</name>
    <name type="common">Marine rotifer</name>
    <name type="synonym">Brachionus muelleri</name>
    <dbReference type="NCBI Taxonomy" id="10195"/>
    <lineage>
        <taxon>Eukaryota</taxon>
        <taxon>Metazoa</taxon>
        <taxon>Spiralia</taxon>
        <taxon>Gnathifera</taxon>
        <taxon>Rotifera</taxon>
        <taxon>Eurotatoria</taxon>
        <taxon>Monogononta</taxon>
        <taxon>Pseudotrocha</taxon>
        <taxon>Ploima</taxon>
        <taxon>Brachionidae</taxon>
        <taxon>Brachionus</taxon>
    </lineage>
</organism>
<evidence type="ECO:0000313" key="2">
    <source>
        <dbReference type="EMBL" id="RMZ97175.1"/>
    </source>
</evidence>
<keyword evidence="1" id="KW-0812">Transmembrane</keyword>
<sequence>LELIPDLYKSHKSRASQDLSFSYFDLFLNCSGIFFLTFRQVWKLRFELKLSRLLTLNMF</sequence>
<evidence type="ECO:0000256" key="1">
    <source>
        <dbReference type="SAM" id="Phobius"/>
    </source>
</evidence>
<feature type="non-terminal residue" evidence="2">
    <location>
        <position position="1"/>
    </location>
</feature>
<name>A0A3M7PDL2_BRAPC</name>